<gene>
    <name evidence="2" type="ORF">VF08_23380</name>
</gene>
<proteinExistence type="predicted"/>
<sequence length="184" mass="20157">MNLRSLQKMMQPLHQRIMMAVGRGVVRLVDDSLKMQAMQVTLMEGETRATVERFQNYGFTSHPQPGAECIGLAIGGNRDHCVIIAVDDRRFRLKSLAPGEVALYTDEGDVIHLKRGRTIEVTTQTFLVKAGTKVRFETPTLECTGDIVDQAGGNARTMAGMRGVFNAHTHPENGGTTSPTLTGM</sequence>
<dbReference type="Proteomes" id="UP000222310">
    <property type="component" value="Unassembled WGS sequence"/>
</dbReference>
<dbReference type="InterPro" id="IPR014462">
    <property type="entry name" value="Phage_Mu_Gp45"/>
</dbReference>
<comment type="caution">
    <text evidence="2">The sequence shown here is derived from an EMBL/GenBank/DDBJ whole genome shotgun (WGS) entry which is preliminary data.</text>
</comment>
<evidence type="ECO:0000313" key="3">
    <source>
        <dbReference type="Proteomes" id="UP000222310"/>
    </source>
</evidence>
<organism evidence="2 3">
    <name type="scientific">Nostoc linckia z8</name>
    <dbReference type="NCBI Taxonomy" id="1628746"/>
    <lineage>
        <taxon>Bacteria</taxon>
        <taxon>Bacillati</taxon>
        <taxon>Cyanobacteriota</taxon>
        <taxon>Cyanophyceae</taxon>
        <taxon>Nostocales</taxon>
        <taxon>Nostocaceae</taxon>
        <taxon>Nostoc</taxon>
    </lineage>
</organism>
<dbReference type="InterPro" id="IPR053861">
    <property type="entry name" value="Phage_Mu_Gp45_N"/>
</dbReference>
<dbReference type="AlphaFoldDB" id="A0A9Q6EJH6"/>
<dbReference type="InterPro" id="IPR013046">
    <property type="entry name" value="GpV/Gp45"/>
</dbReference>
<reference evidence="2 3" key="1">
    <citation type="submission" date="2015-02" db="EMBL/GenBank/DDBJ databases">
        <title>Nostoc linckia genome annotation.</title>
        <authorList>
            <person name="Zhou Z."/>
        </authorList>
    </citation>
    <scope>NUCLEOTIDE SEQUENCE [LARGE SCALE GENOMIC DNA]</scope>
    <source>
        <strain evidence="3">z8</strain>
    </source>
</reference>
<protein>
    <recommendedName>
        <fullName evidence="1">Bacteriophage Mu Gp45 N-terminal domain-containing protein</fullName>
    </recommendedName>
</protein>
<dbReference type="Pfam" id="PF06890">
    <property type="entry name" value="Phage_Mu_Gp45"/>
    <property type="match status" value="1"/>
</dbReference>
<dbReference type="NCBIfam" id="TIGR01644">
    <property type="entry name" value="phage_P2_V"/>
    <property type="match status" value="1"/>
</dbReference>
<feature type="domain" description="Bacteriophage Mu Gp45 N-terminal" evidence="1">
    <location>
        <begin position="23"/>
        <end position="90"/>
    </location>
</feature>
<accession>A0A9Q6EJH6</accession>
<evidence type="ECO:0000259" key="1">
    <source>
        <dbReference type="Pfam" id="PF06890"/>
    </source>
</evidence>
<dbReference type="EMBL" id="LAHD01000078">
    <property type="protein sequence ID" value="PHK00829.1"/>
    <property type="molecule type" value="Genomic_DNA"/>
</dbReference>
<evidence type="ECO:0000313" key="2">
    <source>
        <dbReference type="EMBL" id="PHK00829.1"/>
    </source>
</evidence>
<name>A0A9Q6EJH6_NOSLI</name>
<dbReference type="PIRSF" id="PIRSF012337">
    <property type="entry name" value="gp45"/>
    <property type="match status" value="1"/>
</dbReference>